<evidence type="ECO:0000256" key="1">
    <source>
        <dbReference type="ARBA" id="ARBA00004651"/>
    </source>
</evidence>
<protein>
    <submittedName>
        <fullName evidence="9">Sodium:proton antiporter</fullName>
    </submittedName>
</protein>
<keyword evidence="2" id="KW-1003">Cell membrane</keyword>
<gene>
    <name evidence="9" type="ORF">GZ77_23265</name>
</gene>
<feature type="transmembrane region" description="Helical" evidence="6">
    <location>
        <begin position="333"/>
        <end position="353"/>
    </location>
</feature>
<dbReference type="Pfam" id="PF13726">
    <property type="entry name" value="Na_H_antiport_2"/>
    <property type="match status" value="1"/>
</dbReference>
<name>A0A081N0N8_9GAMM</name>
<dbReference type="AlphaFoldDB" id="A0A081N0N8"/>
<dbReference type="PANTHER" id="PTHR37821:SF1">
    <property type="entry name" value="AMINO ACID TRANSPORTER YUIF-RELATED"/>
    <property type="match status" value="1"/>
</dbReference>
<feature type="transmembrane region" description="Helical" evidence="6">
    <location>
        <begin position="365"/>
        <end position="390"/>
    </location>
</feature>
<organism evidence="9 10">
    <name type="scientific">Endozoicomonas montiporae</name>
    <dbReference type="NCBI Taxonomy" id="1027273"/>
    <lineage>
        <taxon>Bacteria</taxon>
        <taxon>Pseudomonadati</taxon>
        <taxon>Pseudomonadota</taxon>
        <taxon>Gammaproteobacteria</taxon>
        <taxon>Oceanospirillales</taxon>
        <taxon>Endozoicomonadaceae</taxon>
        <taxon>Endozoicomonas</taxon>
    </lineage>
</organism>
<dbReference type="InterPro" id="IPR032813">
    <property type="entry name" value="Na_H_antiport_N"/>
</dbReference>
<dbReference type="InterPro" id="IPR018461">
    <property type="entry name" value="Na/H_Antiport_NhaC-like_C"/>
</dbReference>
<dbReference type="EMBL" id="JOKG01000005">
    <property type="protein sequence ID" value="KEQ12011.1"/>
    <property type="molecule type" value="Genomic_DNA"/>
</dbReference>
<dbReference type="RefSeq" id="WP_034879168.1">
    <property type="nucleotide sequence ID" value="NZ_JOKG01000005.1"/>
</dbReference>
<evidence type="ECO:0000256" key="4">
    <source>
        <dbReference type="ARBA" id="ARBA00022989"/>
    </source>
</evidence>
<evidence type="ECO:0000256" key="2">
    <source>
        <dbReference type="ARBA" id="ARBA00022475"/>
    </source>
</evidence>
<keyword evidence="5 6" id="KW-0472">Membrane</keyword>
<evidence type="ECO:0000259" key="8">
    <source>
        <dbReference type="Pfam" id="PF13726"/>
    </source>
</evidence>
<sequence length="443" mass="45865">MNAVILAVTVMLALSLMRVNVVMALFLGALAGGLSGGLDIHETIAAFSEGLGGGAGIALSYAMLGAFAVAISRSGVPEWLAGKIIKKVKSGASSDSNGGNSSLKYGVFVMVLLMAFASQNLVPVHIAFIPVLIPPLLSAFAAMHIDRRQIACLLTFGLTATYMLVPVGFGNIYLMQILGGNLQKNGLDIDLSLMPSAMMIPVGGMFLGLLFALFVSYRKPRTYRVEESQLAQDEEVTLTTANVVSVVLAIAAALGIQLSTGSMSLGAATGFIIMILGRVVCWREADDVFSKGLRMMAACGFIMISAAGFAEVLRATGDIPVLVNMVEDLVGGSQAMAALMMLLVGLLVTMGIGSSFSTVPILATLYVPLAMALGFSPLATAALVGTAGGLGDAGSPASDSTIGPTAGLNADGQHDHIRDSVLPTFLHYNVPMIIFGWIAAMVL</sequence>
<dbReference type="GO" id="GO:0005886">
    <property type="term" value="C:plasma membrane"/>
    <property type="evidence" value="ECO:0007669"/>
    <property type="project" value="UniProtKB-SubCell"/>
</dbReference>
<feature type="transmembrane region" description="Helical" evidence="6">
    <location>
        <begin position="425"/>
        <end position="442"/>
    </location>
</feature>
<feature type="transmembrane region" description="Helical" evidence="6">
    <location>
        <begin position="262"/>
        <end position="281"/>
    </location>
</feature>
<feature type="transmembrane region" description="Helical" evidence="6">
    <location>
        <begin position="150"/>
        <end position="173"/>
    </location>
</feature>
<feature type="transmembrane region" description="Helical" evidence="6">
    <location>
        <begin position="236"/>
        <end position="256"/>
    </location>
</feature>
<dbReference type="Pfam" id="PF03553">
    <property type="entry name" value="Na_H_antiporter"/>
    <property type="match status" value="1"/>
</dbReference>
<reference evidence="9 10" key="1">
    <citation type="submission" date="2014-06" db="EMBL/GenBank/DDBJ databases">
        <title>Whole Genome Sequences of Three Symbiotic Endozoicomonas Bacteria.</title>
        <authorList>
            <person name="Neave M.J."/>
            <person name="Apprill A."/>
            <person name="Voolstra C.R."/>
        </authorList>
    </citation>
    <scope>NUCLEOTIDE SEQUENCE [LARGE SCALE GENOMIC DNA]</scope>
    <source>
        <strain evidence="9 10">LMG 24815</strain>
    </source>
</reference>
<evidence type="ECO:0000313" key="10">
    <source>
        <dbReference type="Proteomes" id="UP000028006"/>
    </source>
</evidence>
<evidence type="ECO:0000259" key="7">
    <source>
        <dbReference type="Pfam" id="PF03553"/>
    </source>
</evidence>
<comment type="subcellular location">
    <subcellularLocation>
        <location evidence="1">Cell membrane</location>
        <topology evidence="1">Multi-pass membrane protein</topology>
    </subcellularLocation>
</comment>
<evidence type="ECO:0000256" key="5">
    <source>
        <dbReference type="ARBA" id="ARBA00023136"/>
    </source>
</evidence>
<dbReference type="Proteomes" id="UP000028006">
    <property type="component" value="Unassembled WGS sequence"/>
</dbReference>
<accession>A0A081N0N8</accession>
<dbReference type="PANTHER" id="PTHR37821">
    <property type="entry name" value="AMINO ACID TRANSPORTER YUIF-RELATED"/>
    <property type="match status" value="1"/>
</dbReference>
<feature type="transmembrane region" description="Helical" evidence="6">
    <location>
        <begin position="58"/>
        <end position="81"/>
    </location>
</feature>
<proteinExistence type="predicted"/>
<dbReference type="InterPro" id="IPR052576">
    <property type="entry name" value="AA_Transporter-Related"/>
</dbReference>
<feature type="transmembrane region" description="Helical" evidence="6">
    <location>
        <begin position="293"/>
        <end position="313"/>
    </location>
</feature>
<evidence type="ECO:0000256" key="3">
    <source>
        <dbReference type="ARBA" id="ARBA00022692"/>
    </source>
</evidence>
<feature type="transmembrane region" description="Helical" evidence="6">
    <location>
        <begin position="124"/>
        <end position="143"/>
    </location>
</feature>
<dbReference type="eggNOG" id="COG2056">
    <property type="taxonomic scope" value="Bacteria"/>
</dbReference>
<feature type="domain" description="Putative Na+/H+ antiporter N-terminal" evidence="8">
    <location>
        <begin position="2"/>
        <end position="87"/>
    </location>
</feature>
<feature type="domain" description="Na+/H+ antiporter NhaC-like C-terminal" evidence="7">
    <location>
        <begin position="154"/>
        <end position="437"/>
    </location>
</feature>
<keyword evidence="4 6" id="KW-1133">Transmembrane helix</keyword>
<evidence type="ECO:0000256" key="6">
    <source>
        <dbReference type="SAM" id="Phobius"/>
    </source>
</evidence>
<keyword evidence="10" id="KW-1185">Reference proteome</keyword>
<comment type="caution">
    <text evidence="9">The sequence shown here is derived from an EMBL/GenBank/DDBJ whole genome shotgun (WGS) entry which is preliminary data.</text>
</comment>
<feature type="transmembrane region" description="Helical" evidence="6">
    <location>
        <begin position="193"/>
        <end position="215"/>
    </location>
</feature>
<evidence type="ECO:0000313" key="9">
    <source>
        <dbReference type="EMBL" id="KEQ12011.1"/>
    </source>
</evidence>
<keyword evidence="3 6" id="KW-0812">Transmembrane</keyword>